<reference evidence="1 2" key="1">
    <citation type="submission" date="2016-11" db="EMBL/GenBank/DDBJ databases">
        <authorList>
            <person name="Jaros S."/>
            <person name="Januszkiewicz K."/>
            <person name="Wedrychowicz H."/>
        </authorList>
    </citation>
    <scope>NUCLEOTIDE SEQUENCE [LARGE SCALE GENOMIC DNA]</scope>
    <source>
        <strain evidence="1 2">DSM 13106</strain>
    </source>
</reference>
<proteinExistence type="predicted"/>
<evidence type="ECO:0000313" key="2">
    <source>
        <dbReference type="Proteomes" id="UP000184389"/>
    </source>
</evidence>
<dbReference type="RefSeq" id="WP_200796560.1">
    <property type="nucleotide sequence ID" value="NZ_FQXR01000018.1"/>
</dbReference>
<dbReference type="EMBL" id="FQXR01000018">
    <property type="protein sequence ID" value="SHI17888.1"/>
    <property type="molecule type" value="Genomic_DNA"/>
</dbReference>
<evidence type="ECO:0000313" key="1">
    <source>
        <dbReference type="EMBL" id="SHI17888.1"/>
    </source>
</evidence>
<keyword evidence="2" id="KW-1185">Reference proteome</keyword>
<name>A0A1M5Z1E3_9FIRM</name>
<organism evidence="1 2">
    <name type="scientific">Sporanaerobacter acetigenes DSM 13106</name>
    <dbReference type="NCBI Taxonomy" id="1123281"/>
    <lineage>
        <taxon>Bacteria</taxon>
        <taxon>Bacillati</taxon>
        <taxon>Bacillota</taxon>
        <taxon>Tissierellia</taxon>
        <taxon>Tissierellales</taxon>
        <taxon>Sporanaerobacteraceae</taxon>
        <taxon>Sporanaerobacter</taxon>
    </lineage>
</organism>
<dbReference type="AlphaFoldDB" id="A0A1M5Z1E3"/>
<protein>
    <submittedName>
        <fullName evidence="1">Uncharacterized protein</fullName>
    </submittedName>
</protein>
<accession>A0A1M5Z1E3</accession>
<dbReference type="STRING" id="1123281.SAMN02745180_02622"/>
<sequence>MDPQDFIDSLYLGLLESGWTLNEIDSMDILYYLKLLNKKLGEEKVYIDDVL</sequence>
<gene>
    <name evidence="1" type="ORF">SAMN02745180_02622</name>
</gene>
<dbReference type="Proteomes" id="UP000184389">
    <property type="component" value="Unassembled WGS sequence"/>
</dbReference>